<evidence type="ECO:0000256" key="4">
    <source>
        <dbReference type="ARBA" id="ARBA00022729"/>
    </source>
</evidence>
<dbReference type="PROSITE" id="PS50292">
    <property type="entry name" value="PEROXIDASE_3"/>
    <property type="match status" value="2"/>
</dbReference>
<keyword evidence="5" id="KW-0349">Heme</keyword>
<evidence type="ECO:0000256" key="2">
    <source>
        <dbReference type="ARBA" id="ARBA00022525"/>
    </source>
</evidence>
<dbReference type="InterPro" id="IPR037120">
    <property type="entry name" value="Haem_peroxidase_sf_animal"/>
</dbReference>
<keyword evidence="3" id="KW-0560">Oxidoreductase</keyword>
<accession>A0AAF3FHT3</accession>
<dbReference type="GO" id="GO:0005576">
    <property type="term" value="C:extracellular region"/>
    <property type="evidence" value="ECO:0007669"/>
    <property type="project" value="UniProtKB-SubCell"/>
</dbReference>
<sequence>MRILLPILVYFTCIICVESTSFPCGPSFTPCPGRKARGAITNSILDDLRSNSDISVPLRSLEFDLDNEGDEEERPFVIENRLGQSLLRFSFPSEISKFFSYSALISQVASQKLASKGATLDQIENSDLKGTTLEKICPLKAIEECKLGKYRTYSGVCNNVERPLWGSINQQMQRLLKADYDDGIAAPRGSTQNDRLPSPLLISDLFSSPQNVHVSCSIWVSVWSLFILDDLSLPSIPFLSQGAQKSYFKGESPIPLPCCSNDETLHPECFPILGNDGECLPYSRSMLSPHSNCSLGSREQMNEVTSFIDGSNIYGSNVDTVNKLRTLKDGKLSLITSLTSPIGFPPNSEGQSPCSSSVQHCFQSGHPRSNQFPSTSALYILWMRQHNNIARELKEVNKHWNDERIFEETRKIIIAQIQHITYSEMLPMLIGKETLRRDGLSLRNRGFDSNYDMEVNPNALNEFVSVLSGFFYSLHPPTIQYLDENDSVLREDPLRKVFMDPSQLVNRGRFEAIMRFLSRRQMNRPGLTMAEDLRKRFLGVEGFDLASWIIQMGRDHGIPSYNKWRHSCGLIVPKDWREFGEIIGDEKKVEEFEKIYRSIDDVDLFVGGMAEIAIKGALLGPTFSCILSRQFHNTRVGDRFWYENFFTPTSFTQEQLEEIRKTTLARIICENTDSSLHSLQPHLFVVPDLWGNCEVECNSTVIPKVNLKVWIDEEPQPKLPITQKTLEKAIRLGFEQFERLEREEKSRIDRLNVNLERDSSLVSHSLLMSPKKESIDISRKASILSQATRILLDGTELDPTERLPSDLSLKTLQKLLPSIDVATIIGNFTPFLGRENRKREECLPEPLPCDHTYKYRTYSGWCNNLKFPKYGNAFGPMRRLLDPAYDDGFDHPRTLSKTGRPLPSARKISNHVHADSPKFHVKFTHMLMQFGQILDHDMMHSPIARGPNNTILNCSACDSFEKVSVHCFPIRIDPGDPFFPATHSNGKPRCMPFARSLLAQLTLGYRNQLNQLTSFLDASTIYGSTECEANRLRLFSRGLLNFTNLGFNKEALPQGPQERDCRSILTDSKARCFEAGDERVNEQPGLAALHTIFLREHNRLATELRKLNNFWNDEQLYQETRRIMIAKLQHIIFSEWLPVVVGCDTMSRYDLMPKKTGYYTEYDPHCDASITQEMSTSAFRFGHTLIRAVFPRMNAAFGNETEPVLLKDHFSNPLPLYNKSVGHMESLLMGLVGSESMAFDASITDAVRNHLFAKPGGPLTGIDLPAVNIQRGRDHGVKEYNAYREMCGFPKARHFSDLKDTMDNEAIKALEKAYENVDDIDLFPGLMSERPLKGALVGPMLGCIIAEQMQRLKKCDRFYYENDQSNTKFTIGQLAEIRKSSLSGMICRNSNWAAQMQPNVFLMPDELTNAPIGCSEVPEIDLTEWIDRQWCVIGDRVIGRGKTAKATPCVTCTCTSDGPECHPIQIENCETLLNFYSLEDIQADTSCAIQCSSLLKRHTEEL</sequence>
<dbReference type="GO" id="GO:0046872">
    <property type="term" value="F:metal ion binding"/>
    <property type="evidence" value="ECO:0007669"/>
    <property type="project" value="UniProtKB-KW"/>
</dbReference>
<dbReference type="FunFam" id="1.10.640.10:FF:000006">
    <property type="entry name" value="Double oxidase: two peroxidase domains"/>
    <property type="match status" value="1"/>
</dbReference>
<evidence type="ECO:0000256" key="5">
    <source>
        <dbReference type="PIRSR" id="PIRSR619791-2"/>
    </source>
</evidence>
<name>A0AAF3FHT3_9BILA</name>
<dbReference type="Pfam" id="PF03098">
    <property type="entry name" value="An_peroxidase"/>
    <property type="match status" value="2"/>
</dbReference>
<organism evidence="7 8">
    <name type="scientific">Mesorhabditis belari</name>
    <dbReference type="NCBI Taxonomy" id="2138241"/>
    <lineage>
        <taxon>Eukaryota</taxon>
        <taxon>Metazoa</taxon>
        <taxon>Ecdysozoa</taxon>
        <taxon>Nematoda</taxon>
        <taxon>Chromadorea</taxon>
        <taxon>Rhabditida</taxon>
        <taxon>Rhabditina</taxon>
        <taxon>Rhabditomorpha</taxon>
        <taxon>Rhabditoidea</taxon>
        <taxon>Rhabditidae</taxon>
        <taxon>Mesorhabditinae</taxon>
        <taxon>Mesorhabditis</taxon>
    </lineage>
</organism>
<keyword evidence="2" id="KW-0964">Secreted</keyword>
<dbReference type="Gene3D" id="1.10.640.10">
    <property type="entry name" value="Haem peroxidase domain superfamily, animal type"/>
    <property type="match status" value="2"/>
</dbReference>
<protein>
    <submittedName>
        <fullName evidence="8">Peroxidase</fullName>
    </submittedName>
</protein>
<comment type="subcellular location">
    <subcellularLocation>
        <location evidence="1">Secreted</location>
    </subcellularLocation>
</comment>
<dbReference type="Proteomes" id="UP000887575">
    <property type="component" value="Unassembled WGS sequence"/>
</dbReference>
<evidence type="ECO:0000256" key="1">
    <source>
        <dbReference type="ARBA" id="ARBA00004613"/>
    </source>
</evidence>
<dbReference type="PANTHER" id="PTHR11475">
    <property type="entry name" value="OXIDASE/PEROXIDASE"/>
    <property type="match status" value="1"/>
</dbReference>
<dbReference type="InterPro" id="IPR019791">
    <property type="entry name" value="Haem_peroxidase_animal"/>
</dbReference>
<evidence type="ECO:0000313" key="8">
    <source>
        <dbReference type="WBParaSite" id="MBELARI_LOCUS5426"/>
    </source>
</evidence>
<dbReference type="PANTHER" id="PTHR11475:SF131">
    <property type="entry name" value="PEROXIDASE"/>
    <property type="match status" value="1"/>
</dbReference>
<keyword evidence="5" id="KW-0408">Iron</keyword>
<feature type="signal peptide" evidence="6">
    <location>
        <begin position="1"/>
        <end position="19"/>
    </location>
</feature>
<dbReference type="FunFam" id="1.10.640.10:FF:000003">
    <property type="entry name" value="chorion peroxidase"/>
    <property type="match status" value="1"/>
</dbReference>
<reference evidence="8" key="1">
    <citation type="submission" date="2024-02" db="UniProtKB">
        <authorList>
            <consortium name="WormBaseParasite"/>
        </authorList>
    </citation>
    <scope>IDENTIFICATION</scope>
</reference>
<feature type="chain" id="PRO_5042206043" evidence="6">
    <location>
        <begin position="20"/>
        <end position="1502"/>
    </location>
</feature>
<keyword evidence="5" id="KW-0479">Metal-binding</keyword>
<evidence type="ECO:0000256" key="3">
    <source>
        <dbReference type="ARBA" id="ARBA00022559"/>
    </source>
</evidence>
<dbReference type="CDD" id="cd09823">
    <property type="entry name" value="peroxinectin_like"/>
    <property type="match status" value="2"/>
</dbReference>
<keyword evidence="3" id="KW-0575">Peroxidase</keyword>
<evidence type="ECO:0000256" key="6">
    <source>
        <dbReference type="SAM" id="SignalP"/>
    </source>
</evidence>
<keyword evidence="4 6" id="KW-0732">Signal</keyword>
<dbReference type="WBParaSite" id="MBELARI_LOCUS5426">
    <property type="protein sequence ID" value="MBELARI_LOCUS5426"/>
    <property type="gene ID" value="MBELARI_LOCUS5426"/>
</dbReference>
<dbReference type="GO" id="GO:0004601">
    <property type="term" value="F:peroxidase activity"/>
    <property type="evidence" value="ECO:0007669"/>
    <property type="project" value="UniProtKB-KW"/>
</dbReference>
<dbReference type="GO" id="GO:0006979">
    <property type="term" value="P:response to oxidative stress"/>
    <property type="evidence" value="ECO:0007669"/>
    <property type="project" value="InterPro"/>
</dbReference>
<dbReference type="PRINTS" id="PR00457">
    <property type="entry name" value="ANPEROXIDASE"/>
</dbReference>
<evidence type="ECO:0000313" key="7">
    <source>
        <dbReference type="Proteomes" id="UP000887575"/>
    </source>
</evidence>
<feature type="binding site" description="axial binding residue" evidence="5">
    <location>
        <position position="1183"/>
    </location>
    <ligand>
        <name>heme b</name>
        <dbReference type="ChEBI" id="CHEBI:60344"/>
    </ligand>
    <ligandPart>
        <name>Fe</name>
        <dbReference type="ChEBI" id="CHEBI:18248"/>
    </ligandPart>
</feature>
<proteinExistence type="predicted"/>
<dbReference type="GO" id="GO:0020037">
    <property type="term" value="F:heme binding"/>
    <property type="evidence" value="ECO:0007669"/>
    <property type="project" value="InterPro"/>
</dbReference>
<keyword evidence="7" id="KW-1185">Reference proteome</keyword>
<dbReference type="SUPFAM" id="SSF48113">
    <property type="entry name" value="Heme-dependent peroxidases"/>
    <property type="match status" value="2"/>
</dbReference>
<dbReference type="InterPro" id="IPR010255">
    <property type="entry name" value="Haem_peroxidase_sf"/>
</dbReference>